<keyword evidence="2" id="KW-1185">Reference proteome</keyword>
<reference evidence="2" key="1">
    <citation type="journal article" date="2020" name="bioRxiv">
        <title>Integrative omics analysis of Pseudomonas aeruginosa virus PA5oct highlights the molecular complexity of jumbo phages.</title>
        <authorList>
            <person name="Lood C."/>
            <person name="Danis-Wlodarczyk K."/>
            <person name="Blasdel B.G."/>
            <person name="Jang H.B."/>
            <person name="Vandenheuvel D."/>
            <person name="Briers Y."/>
            <person name="Noben J.-P."/>
            <person name="van Noort V."/>
            <person name="Drulis-Kawa Z."/>
            <person name="Lavigne R."/>
        </authorList>
    </citation>
    <scope>NUCLEOTIDE SEQUENCE [LARGE SCALE GENOMIC DNA]</scope>
</reference>
<organism evidence="1 2">
    <name type="scientific">Pseudomonas phage vB_PaeM_PA5oct</name>
    <dbReference type="NCBI Taxonomy" id="2163605"/>
    <lineage>
        <taxon>Viruses</taxon>
        <taxon>Duplodnaviria</taxon>
        <taxon>Heunggongvirae</taxon>
        <taxon>Uroviricota</taxon>
        <taxon>Caudoviricetes</taxon>
        <taxon>Arenbergviridae</taxon>
        <taxon>Wroclawvirus</taxon>
        <taxon>Wroclawvirus PA5oct</taxon>
    </lineage>
</organism>
<accession>A0A4Y1LUW7</accession>
<evidence type="ECO:0000313" key="1">
    <source>
        <dbReference type="EMBL" id="QCG76191.1"/>
    </source>
</evidence>
<dbReference type="Proteomes" id="UP000316733">
    <property type="component" value="Segment"/>
</dbReference>
<evidence type="ECO:0000313" key="2">
    <source>
        <dbReference type="Proteomes" id="UP000316733"/>
    </source>
</evidence>
<proteinExistence type="predicted"/>
<dbReference type="EMBL" id="MK797984">
    <property type="protein sequence ID" value="QCG76191.1"/>
    <property type="molecule type" value="Genomic_DNA"/>
</dbReference>
<name>A0A4Y1LUW7_9CAUD</name>
<gene>
    <name evidence="1" type="ORF">EST35_0310</name>
</gene>
<sequence length="91" mass="10369">MTDINPNSRHYSAEDVRRIKQLVSEGMQVMQEIEDLKTGLAETVKAIAEEVNVKPSQLNKVIKIAHKRSLNEELDKINEVEEILDAIKEGR</sequence>
<protein>
    <submittedName>
        <fullName evidence="1">Structural protein</fullName>
    </submittedName>
</protein>